<sequence length="87" mass="9939">AIIEEESEAIIEEESEAISEEAVEEFNEEEFLEELADTEDITSLPEEEQLEPMILDDLPEDNADFGDEDLNDLLDRVEDLLNTYSSD</sequence>
<feature type="region of interest" description="Disordered" evidence="1">
    <location>
        <begin position="1"/>
        <end position="20"/>
    </location>
</feature>
<evidence type="ECO:0000313" key="2">
    <source>
        <dbReference type="EMBL" id="SVE61912.1"/>
    </source>
</evidence>
<dbReference type="EMBL" id="UINC01229980">
    <property type="protein sequence ID" value="SVE61912.1"/>
    <property type="molecule type" value="Genomic_DNA"/>
</dbReference>
<gene>
    <name evidence="2" type="ORF">METZ01_LOCUS514766</name>
</gene>
<evidence type="ECO:0000256" key="1">
    <source>
        <dbReference type="SAM" id="MobiDB-lite"/>
    </source>
</evidence>
<organism evidence="2">
    <name type="scientific">marine metagenome</name>
    <dbReference type="NCBI Taxonomy" id="408172"/>
    <lineage>
        <taxon>unclassified sequences</taxon>
        <taxon>metagenomes</taxon>
        <taxon>ecological metagenomes</taxon>
    </lineage>
</organism>
<proteinExistence type="predicted"/>
<name>A0A383EY81_9ZZZZ</name>
<protein>
    <submittedName>
        <fullName evidence="2">Uncharacterized protein</fullName>
    </submittedName>
</protein>
<feature type="non-terminal residue" evidence="2">
    <location>
        <position position="1"/>
    </location>
</feature>
<accession>A0A383EY81</accession>
<dbReference type="AlphaFoldDB" id="A0A383EY81"/>
<reference evidence="2" key="1">
    <citation type="submission" date="2018-05" db="EMBL/GenBank/DDBJ databases">
        <authorList>
            <person name="Lanie J.A."/>
            <person name="Ng W.-L."/>
            <person name="Kazmierczak K.M."/>
            <person name="Andrzejewski T.M."/>
            <person name="Davidsen T.M."/>
            <person name="Wayne K.J."/>
            <person name="Tettelin H."/>
            <person name="Glass J.I."/>
            <person name="Rusch D."/>
            <person name="Podicherti R."/>
            <person name="Tsui H.-C.T."/>
            <person name="Winkler M.E."/>
        </authorList>
    </citation>
    <scope>NUCLEOTIDE SEQUENCE</scope>
</reference>